<dbReference type="AlphaFoldDB" id="A0ABD2XVK5"/>
<evidence type="ECO:0000313" key="2">
    <source>
        <dbReference type="Proteomes" id="UP001630127"/>
    </source>
</evidence>
<protein>
    <submittedName>
        <fullName evidence="1">Uncharacterized protein</fullName>
    </submittedName>
</protein>
<dbReference type="Proteomes" id="UP001630127">
    <property type="component" value="Unassembled WGS sequence"/>
</dbReference>
<dbReference type="EMBL" id="JBJUIK010000017">
    <property type="protein sequence ID" value="KAL3497560.1"/>
    <property type="molecule type" value="Genomic_DNA"/>
</dbReference>
<proteinExistence type="predicted"/>
<accession>A0ABD2XVK5</accession>
<evidence type="ECO:0000313" key="1">
    <source>
        <dbReference type="EMBL" id="KAL3497560.1"/>
    </source>
</evidence>
<sequence length="104" mass="11987">MQYPQSAISSKSINAISPKCYQFKVYWCAAAVKAIREDYPIPYGEEKVLPSSLRGDPPRKEERKRCCHLCVWKRCSHLSVPMCVEKVLSSKCATLYEEPKFQLK</sequence>
<organism evidence="1 2">
    <name type="scientific">Cinchona calisaya</name>
    <dbReference type="NCBI Taxonomy" id="153742"/>
    <lineage>
        <taxon>Eukaryota</taxon>
        <taxon>Viridiplantae</taxon>
        <taxon>Streptophyta</taxon>
        <taxon>Embryophyta</taxon>
        <taxon>Tracheophyta</taxon>
        <taxon>Spermatophyta</taxon>
        <taxon>Magnoliopsida</taxon>
        <taxon>eudicotyledons</taxon>
        <taxon>Gunneridae</taxon>
        <taxon>Pentapetalae</taxon>
        <taxon>asterids</taxon>
        <taxon>lamiids</taxon>
        <taxon>Gentianales</taxon>
        <taxon>Rubiaceae</taxon>
        <taxon>Cinchonoideae</taxon>
        <taxon>Cinchoneae</taxon>
        <taxon>Cinchona</taxon>
    </lineage>
</organism>
<name>A0ABD2XVK5_9GENT</name>
<gene>
    <name evidence="1" type="ORF">ACH5RR_040292</name>
</gene>
<keyword evidence="2" id="KW-1185">Reference proteome</keyword>
<comment type="caution">
    <text evidence="1">The sequence shown here is derived from an EMBL/GenBank/DDBJ whole genome shotgun (WGS) entry which is preliminary data.</text>
</comment>
<reference evidence="1 2" key="1">
    <citation type="submission" date="2024-11" db="EMBL/GenBank/DDBJ databases">
        <title>A near-complete genome assembly of Cinchona calisaya.</title>
        <authorList>
            <person name="Lian D.C."/>
            <person name="Zhao X.W."/>
            <person name="Wei L."/>
        </authorList>
    </citation>
    <scope>NUCLEOTIDE SEQUENCE [LARGE SCALE GENOMIC DNA]</scope>
    <source>
        <tissue evidence="1">Nenye</tissue>
    </source>
</reference>